<feature type="region of interest" description="Disordered" evidence="5">
    <location>
        <begin position="154"/>
        <end position="205"/>
    </location>
</feature>
<dbReference type="PANTHER" id="PTHR47359">
    <property type="entry name" value="PEPTIDOGLYCAN DL-ENDOPEPTIDASE CWLO"/>
    <property type="match status" value="1"/>
</dbReference>
<evidence type="ECO:0000256" key="4">
    <source>
        <dbReference type="ARBA" id="ARBA00022807"/>
    </source>
</evidence>
<feature type="compositionally biased region" description="Basic residues" evidence="5">
    <location>
        <begin position="164"/>
        <end position="179"/>
    </location>
</feature>
<evidence type="ECO:0000259" key="6">
    <source>
        <dbReference type="PROSITE" id="PS51935"/>
    </source>
</evidence>
<evidence type="ECO:0000256" key="3">
    <source>
        <dbReference type="ARBA" id="ARBA00022801"/>
    </source>
</evidence>
<comment type="similarity">
    <text evidence="1">Belongs to the peptidase C40 family.</text>
</comment>
<protein>
    <submittedName>
        <fullName evidence="7">C40 family peptidase</fullName>
    </submittedName>
</protein>
<dbReference type="InterPro" id="IPR051794">
    <property type="entry name" value="PG_Endopeptidase_C40"/>
</dbReference>
<keyword evidence="3" id="KW-0378">Hydrolase</keyword>
<evidence type="ECO:0000313" key="7">
    <source>
        <dbReference type="EMBL" id="MFC3963076.1"/>
    </source>
</evidence>
<dbReference type="Gene3D" id="3.90.1720.10">
    <property type="entry name" value="endopeptidase domain like (from Nostoc punctiforme)"/>
    <property type="match status" value="1"/>
</dbReference>
<comment type="caution">
    <text evidence="7">The sequence shown here is derived from an EMBL/GenBank/DDBJ whole genome shotgun (WGS) entry which is preliminary data.</text>
</comment>
<feature type="domain" description="NlpC/P60" evidence="6">
    <location>
        <begin position="203"/>
        <end position="338"/>
    </location>
</feature>
<keyword evidence="8" id="KW-1185">Reference proteome</keyword>
<dbReference type="PANTHER" id="PTHR47359:SF3">
    <property type="entry name" value="NLP_P60 DOMAIN-CONTAINING PROTEIN-RELATED"/>
    <property type="match status" value="1"/>
</dbReference>
<sequence length="341" mass="35162">MAPTLSGDVDGVLRSMLELYGAGSPDANRAAGPAYAVTAGAPPVAGAAAADYSHAEGMRSSIADSHSRRDGVVGRAVGESGDGTVHGRSRLTDQLADFRSRVQALAALGGARFSGPALLDAAHTTVTNAVRQVDADVAAARKQAAQIMPPDVPLQKFTRASPAARRRRSRARSGHRARSRTGTATRAGRSRDPVPPGTFRDDGTAGSAAVQAAFGQIGLDYVWGGGGASGPTGGGFDCSGLTQYAIAQASGGEVILPRTTYDQIYSGRQVPMDQVQPGDLVFPKDSFSARGPEHVQLAVDRNTVVEAPTPGEKVKRTSMPDQAIIIRVLPSGGAGRADRDV</sequence>
<dbReference type="EMBL" id="JBHSAX010000013">
    <property type="protein sequence ID" value="MFC3963076.1"/>
    <property type="molecule type" value="Genomic_DNA"/>
</dbReference>
<keyword evidence="4" id="KW-0788">Thiol protease</keyword>
<evidence type="ECO:0000313" key="8">
    <source>
        <dbReference type="Proteomes" id="UP001595696"/>
    </source>
</evidence>
<dbReference type="PROSITE" id="PS51935">
    <property type="entry name" value="NLPC_P60"/>
    <property type="match status" value="1"/>
</dbReference>
<evidence type="ECO:0000256" key="2">
    <source>
        <dbReference type="ARBA" id="ARBA00022670"/>
    </source>
</evidence>
<dbReference type="InterPro" id="IPR000064">
    <property type="entry name" value="NLP_P60_dom"/>
</dbReference>
<dbReference type="Proteomes" id="UP001595696">
    <property type="component" value="Unassembled WGS sequence"/>
</dbReference>
<gene>
    <name evidence="7" type="ORF">ACFO0B_13860</name>
</gene>
<reference evidence="8" key="1">
    <citation type="journal article" date="2019" name="Int. J. Syst. Evol. Microbiol.">
        <title>The Global Catalogue of Microorganisms (GCM) 10K type strain sequencing project: providing services to taxonomists for standard genome sequencing and annotation.</title>
        <authorList>
            <consortium name="The Broad Institute Genomics Platform"/>
            <consortium name="The Broad Institute Genome Sequencing Center for Infectious Disease"/>
            <person name="Wu L."/>
            <person name="Ma J."/>
        </authorList>
    </citation>
    <scope>NUCLEOTIDE SEQUENCE [LARGE SCALE GENOMIC DNA]</scope>
    <source>
        <strain evidence="8">CGMCC 4.7330</strain>
    </source>
</reference>
<accession>A0ABV8DSM5</accession>
<dbReference type="RefSeq" id="WP_378612809.1">
    <property type="nucleotide sequence ID" value="NZ_JBHSAX010000013.1"/>
</dbReference>
<dbReference type="SUPFAM" id="SSF54001">
    <property type="entry name" value="Cysteine proteinases"/>
    <property type="match status" value="1"/>
</dbReference>
<evidence type="ECO:0000256" key="1">
    <source>
        <dbReference type="ARBA" id="ARBA00007074"/>
    </source>
</evidence>
<organism evidence="7 8">
    <name type="scientific">Nocardia jiangsuensis</name>
    <dbReference type="NCBI Taxonomy" id="1691563"/>
    <lineage>
        <taxon>Bacteria</taxon>
        <taxon>Bacillati</taxon>
        <taxon>Actinomycetota</taxon>
        <taxon>Actinomycetes</taxon>
        <taxon>Mycobacteriales</taxon>
        <taxon>Nocardiaceae</taxon>
        <taxon>Nocardia</taxon>
    </lineage>
</organism>
<proteinExistence type="inferred from homology"/>
<name>A0ABV8DSM5_9NOCA</name>
<evidence type="ECO:0000256" key="5">
    <source>
        <dbReference type="SAM" id="MobiDB-lite"/>
    </source>
</evidence>
<keyword evidence="2" id="KW-0645">Protease</keyword>
<dbReference type="InterPro" id="IPR038765">
    <property type="entry name" value="Papain-like_cys_pep_sf"/>
</dbReference>
<dbReference type="Pfam" id="PF00877">
    <property type="entry name" value="NLPC_P60"/>
    <property type="match status" value="1"/>
</dbReference>